<dbReference type="PROSITE" id="PS51257">
    <property type="entry name" value="PROKAR_LIPOPROTEIN"/>
    <property type="match status" value="1"/>
</dbReference>
<dbReference type="Proteomes" id="UP000248544">
    <property type="component" value="Unassembled WGS sequence"/>
</dbReference>
<organism evidence="2 3">
    <name type="scientific">Spongiactinospora gelatinilytica</name>
    <dbReference type="NCBI Taxonomy" id="2666298"/>
    <lineage>
        <taxon>Bacteria</taxon>
        <taxon>Bacillati</taxon>
        <taxon>Actinomycetota</taxon>
        <taxon>Actinomycetes</taxon>
        <taxon>Streptosporangiales</taxon>
        <taxon>Streptosporangiaceae</taxon>
        <taxon>Spongiactinospora</taxon>
    </lineage>
</organism>
<dbReference type="RefSeq" id="WP_111168272.1">
    <property type="nucleotide sequence ID" value="NZ_POUA01000112.1"/>
</dbReference>
<proteinExistence type="predicted"/>
<sequence>MVKSALKPMKPKPLPFITRPGAGRVLLGGLVVMGCAFASTTITMRAEVAASALAVQSDLPVGHTLSRHDLSTVSVTVGPSVRFVQADRVQEVVGRRLRVPMVAGALLTEGNLGNPTYPQPGQALIGVAVKPGQYPPDIGPGDRVAVSTVSDATDSQRTAPVSVTAVVTKIDRPTEPQNPAVVTLLLPHAQARLVAAPAAQGLTTLMQVAP</sequence>
<dbReference type="CDD" id="cd11614">
    <property type="entry name" value="SAF_CpaB_FlgA_like"/>
    <property type="match status" value="1"/>
</dbReference>
<comment type="caution">
    <text evidence="2">The sequence shown here is derived from an EMBL/GenBank/DDBJ whole genome shotgun (WGS) entry which is preliminary data.</text>
</comment>
<evidence type="ECO:0000313" key="2">
    <source>
        <dbReference type="EMBL" id="PZG45035.1"/>
    </source>
</evidence>
<evidence type="ECO:0000313" key="3">
    <source>
        <dbReference type="Proteomes" id="UP000248544"/>
    </source>
</evidence>
<dbReference type="SMART" id="SM00858">
    <property type="entry name" value="SAF"/>
    <property type="match status" value="1"/>
</dbReference>
<gene>
    <name evidence="2" type="ORF">C1I98_16095</name>
</gene>
<dbReference type="InterPro" id="IPR013974">
    <property type="entry name" value="SAF"/>
</dbReference>
<evidence type="ECO:0000259" key="1">
    <source>
        <dbReference type="SMART" id="SM00858"/>
    </source>
</evidence>
<feature type="domain" description="SAF" evidence="1">
    <location>
        <begin position="50"/>
        <end position="113"/>
    </location>
</feature>
<name>A0A2W2GYK6_9ACTN</name>
<dbReference type="EMBL" id="POUA01000112">
    <property type="protein sequence ID" value="PZG45035.1"/>
    <property type="molecule type" value="Genomic_DNA"/>
</dbReference>
<keyword evidence="3" id="KW-1185">Reference proteome</keyword>
<dbReference type="AlphaFoldDB" id="A0A2W2GYK6"/>
<dbReference type="Pfam" id="PF08666">
    <property type="entry name" value="SAF"/>
    <property type="match status" value="1"/>
</dbReference>
<protein>
    <recommendedName>
        <fullName evidence="1">SAF domain-containing protein</fullName>
    </recommendedName>
</protein>
<accession>A0A2W2GYK6</accession>
<reference evidence="2 3" key="1">
    <citation type="submission" date="2018-01" db="EMBL/GenBank/DDBJ databases">
        <title>Draft genome sequence of Sphaerisporangium sp. 7K107.</title>
        <authorList>
            <person name="Sahin N."/>
            <person name="Saygin H."/>
            <person name="Ay H."/>
        </authorList>
    </citation>
    <scope>NUCLEOTIDE SEQUENCE [LARGE SCALE GENOMIC DNA]</scope>
    <source>
        <strain evidence="2 3">7K107</strain>
    </source>
</reference>